<reference evidence="2" key="1">
    <citation type="journal article" date="2019" name="Int. J. Syst. Evol. Microbiol.">
        <title>The Global Catalogue of Microorganisms (GCM) 10K type strain sequencing project: providing services to taxonomists for standard genome sequencing and annotation.</title>
        <authorList>
            <consortium name="The Broad Institute Genomics Platform"/>
            <consortium name="The Broad Institute Genome Sequencing Center for Infectious Disease"/>
            <person name="Wu L."/>
            <person name="Ma J."/>
        </authorList>
    </citation>
    <scope>NUCLEOTIDE SEQUENCE [LARGE SCALE GENOMIC DNA]</scope>
    <source>
        <strain evidence="2">CCUG 62953</strain>
    </source>
</reference>
<sequence>MKTALIIGRSGGIGSALAQELEARGVAVTGLSRAEDGLEITDEASVEHHLGALEGPFDLIFVATGALKIDGAAPEKSLSDLAAKPLADQFATNAIGPALILKHAKRLLPRREPAVLACLSARVGSIGDNGLGGWYGYRAAKAALNQIVHTAAIELSRSHRQLACVALHPGTVETRFTADYQDSHPTVTPETAAARLVDLLEQLTPEHTGRFFDYAFEEIPW</sequence>
<dbReference type="RefSeq" id="WP_386801603.1">
    <property type="nucleotide sequence ID" value="NZ_JBHTMU010000004.1"/>
</dbReference>
<protein>
    <submittedName>
        <fullName evidence="1">SDR family NAD(P)-dependent oxidoreductase</fullName>
    </submittedName>
</protein>
<dbReference type="InterPro" id="IPR036291">
    <property type="entry name" value="NAD(P)-bd_dom_sf"/>
</dbReference>
<dbReference type="PANTHER" id="PTHR43544">
    <property type="entry name" value="SHORT-CHAIN DEHYDROGENASE/REDUCTASE"/>
    <property type="match status" value="1"/>
</dbReference>
<proteinExistence type="predicted"/>
<dbReference type="InterPro" id="IPR051468">
    <property type="entry name" value="Fungal_SecMetab_SDRs"/>
</dbReference>
<name>A0ABW3ZEU3_9RHOB</name>
<dbReference type="PANTHER" id="PTHR43544:SF12">
    <property type="entry name" value="NAD(P)-BINDING ROSSMANN-FOLD SUPERFAMILY PROTEIN"/>
    <property type="match status" value="1"/>
</dbReference>
<gene>
    <name evidence="1" type="ORF">ACFQ4E_03870</name>
</gene>
<dbReference type="Proteomes" id="UP001597135">
    <property type="component" value="Unassembled WGS sequence"/>
</dbReference>
<organism evidence="1 2">
    <name type="scientific">Litorisediminicola beolgyonensis</name>
    <dbReference type="NCBI Taxonomy" id="1173614"/>
    <lineage>
        <taxon>Bacteria</taxon>
        <taxon>Pseudomonadati</taxon>
        <taxon>Pseudomonadota</taxon>
        <taxon>Alphaproteobacteria</taxon>
        <taxon>Rhodobacterales</taxon>
        <taxon>Paracoccaceae</taxon>
        <taxon>Litorisediminicola</taxon>
    </lineage>
</organism>
<dbReference type="PRINTS" id="PR00081">
    <property type="entry name" value="GDHRDH"/>
</dbReference>
<comment type="caution">
    <text evidence="1">The sequence shown here is derived from an EMBL/GenBank/DDBJ whole genome shotgun (WGS) entry which is preliminary data.</text>
</comment>
<dbReference type="Gene3D" id="3.40.50.720">
    <property type="entry name" value="NAD(P)-binding Rossmann-like Domain"/>
    <property type="match status" value="1"/>
</dbReference>
<dbReference type="Pfam" id="PF13561">
    <property type="entry name" value="adh_short_C2"/>
    <property type="match status" value="1"/>
</dbReference>
<keyword evidence="2" id="KW-1185">Reference proteome</keyword>
<evidence type="ECO:0000313" key="1">
    <source>
        <dbReference type="EMBL" id="MFD1341548.1"/>
    </source>
</evidence>
<dbReference type="EMBL" id="JBHTMU010000004">
    <property type="protein sequence ID" value="MFD1341548.1"/>
    <property type="molecule type" value="Genomic_DNA"/>
</dbReference>
<accession>A0ABW3ZEU3</accession>
<evidence type="ECO:0000313" key="2">
    <source>
        <dbReference type="Proteomes" id="UP001597135"/>
    </source>
</evidence>
<dbReference type="InterPro" id="IPR002347">
    <property type="entry name" value="SDR_fam"/>
</dbReference>
<dbReference type="SUPFAM" id="SSF51735">
    <property type="entry name" value="NAD(P)-binding Rossmann-fold domains"/>
    <property type="match status" value="1"/>
</dbReference>